<evidence type="ECO:0000313" key="2">
    <source>
        <dbReference type="Proteomes" id="UP000724149"/>
    </source>
</evidence>
<gene>
    <name evidence="1" type="ORF">H9X81_03860</name>
</gene>
<organism evidence="1 2">
    <name type="scientific">Hydrogenoanaerobacterium saccharovorans</name>
    <dbReference type="NCBI Taxonomy" id="474960"/>
    <lineage>
        <taxon>Bacteria</taxon>
        <taxon>Bacillati</taxon>
        <taxon>Bacillota</taxon>
        <taxon>Clostridia</taxon>
        <taxon>Eubacteriales</taxon>
        <taxon>Oscillospiraceae</taxon>
        <taxon>Hydrogenoanaerobacterium</taxon>
    </lineage>
</organism>
<dbReference type="EMBL" id="JACSNR010000003">
    <property type="protein sequence ID" value="MBM6922829.1"/>
    <property type="molecule type" value="Genomic_DNA"/>
</dbReference>
<keyword evidence="1" id="KW-0255">Endonuclease</keyword>
<reference evidence="1 2" key="1">
    <citation type="journal article" date="2021" name="Sci. Rep.">
        <title>The distribution of antibiotic resistance genes in chicken gut microbiota commensals.</title>
        <authorList>
            <person name="Juricova H."/>
            <person name="Matiasovicova J."/>
            <person name="Kubasova T."/>
            <person name="Cejkova D."/>
            <person name="Rychlik I."/>
        </authorList>
    </citation>
    <scope>NUCLEOTIDE SEQUENCE [LARGE SCALE GENOMIC DNA]</scope>
    <source>
        <strain evidence="1 2">An564</strain>
    </source>
</reference>
<comment type="caution">
    <text evidence="1">The sequence shown here is derived from an EMBL/GenBank/DDBJ whole genome shotgun (WGS) entry which is preliminary data.</text>
</comment>
<name>A0ABS2GMN0_9FIRM</name>
<dbReference type="RefSeq" id="WP_204719980.1">
    <property type="nucleotide sequence ID" value="NZ_JACSNR010000003.1"/>
</dbReference>
<dbReference type="GO" id="GO:0004519">
    <property type="term" value="F:endonuclease activity"/>
    <property type="evidence" value="ECO:0007669"/>
    <property type="project" value="UniProtKB-KW"/>
</dbReference>
<keyword evidence="1" id="KW-0540">Nuclease</keyword>
<accession>A0ABS2GMN0</accession>
<dbReference type="Proteomes" id="UP000724149">
    <property type="component" value="Unassembled WGS sequence"/>
</dbReference>
<proteinExistence type="predicted"/>
<keyword evidence="2" id="KW-1185">Reference proteome</keyword>
<keyword evidence="1" id="KW-0378">Hydrolase</keyword>
<evidence type="ECO:0000313" key="1">
    <source>
        <dbReference type="EMBL" id="MBM6922829.1"/>
    </source>
</evidence>
<sequence>MGVSVAEYYGQRTDIDTPVIHPVKGQLPCPFTCGNTCKKLKSGNPPVCSVRKADGTLWIVCSERLCATKKDIPLCEHQCAILHDVGKHIFHPSVTREQICVKREERLNVVEGTKYNADYVISLSSGTTPYSGPDRLILEMQGGGETTNTGKITALIKQWADNPERTNALLRLMTEASTLETNAWRRQQEQFIVKGNIAMKTWKGYGIAFCVGSILFDYLKDKLSSARLPDLHNYNWTLAILGICEDTSAPIHPGPIPIKVDESRMLFTNYQTFVQALINQGEPSLSAFRGQFVNLENQEVMIL</sequence>
<protein>
    <submittedName>
        <fullName evidence="1">Restriction endonuclease</fullName>
    </submittedName>
</protein>